<sequence length="100" mass="10678">MISVSVAAVYVNASVEDVQSSYDTAVTMVSDFLGPVTSCPVELQELAVLMGTARLFELRNSPNASVQWSPDGSTMAFTPKDPFTTVKSLLRKYKPIGGCG</sequence>
<evidence type="ECO:0000313" key="1">
    <source>
        <dbReference type="EMBL" id="SDS79126.1"/>
    </source>
</evidence>
<dbReference type="STRING" id="113562.SAMN04489716_1625"/>
<dbReference type="AlphaFoldDB" id="A0A1H1V413"/>
<gene>
    <name evidence="1" type="ORF">SAMN04489716_1625</name>
</gene>
<reference evidence="1 2" key="1">
    <citation type="submission" date="2016-10" db="EMBL/GenBank/DDBJ databases">
        <authorList>
            <person name="de Groot N.N."/>
        </authorList>
    </citation>
    <scope>NUCLEOTIDE SEQUENCE [LARGE SCALE GENOMIC DNA]</scope>
    <source>
        <strain evidence="1 2">DSM 43941</strain>
    </source>
</reference>
<name>A0A1H1V413_9ACTN</name>
<proteinExistence type="predicted"/>
<dbReference type="Proteomes" id="UP000198688">
    <property type="component" value="Chromosome I"/>
</dbReference>
<dbReference type="EMBL" id="LT629758">
    <property type="protein sequence ID" value="SDS79126.1"/>
    <property type="molecule type" value="Genomic_DNA"/>
</dbReference>
<dbReference type="OrthoDB" id="9812921at2"/>
<organism evidence="1 2">
    <name type="scientific">Actinoplanes derwentensis</name>
    <dbReference type="NCBI Taxonomy" id="113562"/>
    <lineage>
        <taxon>Bacteria</taxon>
        <taxon>Bacillati</taxon>
        <taxon>Actinomycetota</taxon>
        <taxon>Actinomycetes</taxon>
        <taxon>Micromonosporales</taxon>
        <taxon>Micromonosporaceae</taxon>
        <taxon>Actinoplanes</taxon>
    </lineage>
</organism>
<dbReference type="RefSeq" id="WP_157751392.1">
    <property type="nucleotide sequence ID" value="NZ_BOMJ01000133.1"/>
</dbReference>
<evidence type="ECO:0000313" key="2">
    <source>
        <dbReference type="Proteomes" id="UP000198688"/>
    </source>
</evidence>
<keyword evidence="2" id="KW-1185">Reference proteome</keyword>
<protein>
    <submittedName>
        <fullName evidence="1">Uncharacterized protein</fullName>
    </submittedName>
</protein>
<accession>A0A1H1V413</accession>